<dbReference type="InterPro" id="IPR006860">
    <property type="entry name" value="FecR"/>
</dbReference>
<feature type="compositionally biased region" description="Low complexity" evidence="1">
    <location>
        <begin position="306"/>
        <end position="323"/>
    </location>
</feature>
<dbReference type="Pfam" id="PF04773">
    <property type="entry name" value="FecR"/>
    <property type="match status" value="1"/>
</dbReference>
<evidence type="ECO:0000256" key="2">
    <source>
        <dbReference type="SAM" id="SignalP"/>
    </source>
</evidence>
<keyword evidence="2" id="KW-0732">Signal</keyword>
<dbReference type="EMBL" id="CP093442">
    <property type="protein sequence ID" value="UOF00318.1"/>
    <property type="molecule type" value="Genomic_DNA"/>
</dbReference>
<dbReference type="RefSeq" id="WP_243536151.1">
    <property type="nucleotide sequence ID" value="NZ_CP093442.1"/>
</dbReference>
<evidence type="ECO:0000256" key="1">
    <source>
        <dbReference type="SAM" id="MobiDB-lite"/>
    </source>
</evidence>
<feature type="compositionally biased region" description="Basic and acidic residues" evidence="1">
    <location>
        <begin position="200"/>
        <end position="210"/>
    </location>
</feature>
<feature type="signal peptide" evidence="2">
    <location>
        <begin position="1"/>
        <end position="22"/>
    </location>
</feature>
<proteinExistence type="predicted"/>
<accession>A0ABY4C615</accession>
<evidence type="ECO:0000313" key="5">
    <source>
        <dbReference type="Proteomes" id="UP000830116"/>
    </source>
</evidence>
<reference evidence="4" key="1">
    <citation type="submission" date="2022-03" db="EMBL/GenBank/DDBJ databases">
        <title>Genome Identification and Characterization of new species Bdellovibrio reynosense LBG001 sp. nov. from a Mexico soil sample.</title>
        <authorList>
            <person name="Camilli A."/>
            <person name="Ajao Y."/>
            <person name="Guo X."/>
        </authorList>
    </citation>
    <scope>NUCLEOTIDE SEQUENCE</scope>
    <source>
        <strain evidence="4">LBG001</strain>
    </source>
</reference>
<gene>
    <name evidence="4" type="ORF">MNR06_11460</name>
</gene>
<feature type="region of interest" description="Disordered" evidence="1">
    <location>
        <begin position="189"/>
        <end position="289"/>
    </location>
</feature>
<evidence type="ECO:0000259" key="3">
    <source>
        <dbReference type="Pfam" id="PF04773"/>
    </source>
</evidence>
<dbReference type="Gene3D" id="2.60.120.1440">
    <property type="match status" value="1"/>
</dbReference>
<dbReference type="PANTHER" id="PTHR38731:SF1">
    <property type="entry name" value="FECR PROTEIN DOMAIN-CONTAINING PROTEIN"/>
    <property type="match status" value="1"/>
</dbReference>
<protein>
    <submittedName>
        <fullName evidence="4">FecR domain-containing protein</fullName>
    </submittedName>
</protein>
<feature type="region of interest" description="Disordered" evidence="1">
    <location>
        <begin position="302"/>
        <end position="335"/>
    </location>
</feature>
<organism evidence="4 5">
    <name type="scientific">Bdellovibrio reynosensis</name>
    <dbReference type="NCBI Taxonomy" id="2835041"/>
    <lineage>
        <taxon>Bacteria</taxon>
        <taxon>Pseudomonadati</taxon>
        <taxon>Bdellovibrionota</taxon>
        <taxon>Bdellovibrionia</taxon>
        <taxon>Bdellovibrionales</taxon>
        <taxon>Pseudobdellovibrionaceae</taxon>
        <taxon>Bdellovibrio</taxon>
    </lineage>
</organism>
<sequence>MKNQILSWCVFGVLSFQVTAFADDMYGVFMVTKGSVKVQSAKTGTTDAKVGVKVFEGDTVITAADSRAKIVMADRNVINVNPDTKIQIAKYQNDSATGKKDVQLNLLQGKVRNNVQQNYDGEKSKFLIKTPTAVAGVRGTQFLAGFDPSTQMTSVVTFKGAVSVASVNKAGQVVGAPVMVKKGEMTTATANAAPEAPKPLPKEEVKKMDVESASTSQNKEGSEKASNEAAPAGDNKSADNKSPEGKENGKRDPASEGSAPAGDAGGNKTAQGEAPPPVKEAAPPMIDKKDMDIGMAKEINDVRQQPVAAPTTTMPRAPTADATSPVKDIIRDTMGKTRVIVRPQIGN</sequence>
<feature type="chain" id="PRO_5045228230" evidence="2">
    <location>
        <begin position="23"/>
        <end position="347"/>
    </location>
</feature>
<feature type="compositionally biased region" description="Basic and acidic residues" evidence="1">
    <location>
        <begin position="236"/>
        <end position="254"/>
    </location>
</feature>
<name>A0ABY4C615_9BACT</name>
<keyword evidence="5" id="KW-1185">Reference proteome</keyword>
<dbReference type="PANTHER" id="PTHR38731">
    <property type="entry name" value="LIPL45-RELATED LIPOPROTEIN-RELATED"/>
    <property type="match status" value="1"/>
</dbReference>
<feature type="domain" description="FecR protein" evidence="3">
    <location>
        <begin position="58"/>
        <end position="162"/>
    </location>
</feature>
<evidence type="ECO:0000313" key="4">
    <source>
        <dbReference type="EMBL" id="UOF00318.1"/>
    </source>
</evidence>
<dbReference type="Proteomes" id="UP000830116">
    <property type="component" value="Chromosome"/>
</dbReference>